<sequence length="176" mass="20483">MFARKTLIIFMVMFLIQGALTSPDYDTVAWSAEEEDRRLVMVMFHALEELQEYVRLGTTSFREVLRQPDRIARQKAMRTLSAYKNLPDSLKNSSFARDLVLEMNAELISPEEAKSRLLAAVPDVESFASRSDVRDMLRNYPWIATDKIFNRGLKDAFYEWEQELVKKYTKKPTGSE</sequence>
<dbReference type="Proteomes" id="UP000095287">
    <property type="component" value="Unplaced"/>
</dbReference>
<feature type="chain" id="PRO_5009312440" evidence="1">
    <location>
        <begin position="22"/>
        <end position="176"/>
    </location>
</feature>
<organism evidence="2 3">
    <name type="scientific">Steinernema glaseri</name>
    <dbReference type="NCBI Taxonomy" id="37863"/>
    <lineage>
        <taxon>Eukaryota</taxon>
        <taxon>Metazoa</taxon>
        <taxon>Ecdysozoa</taxon>
        <taxon>Nematoda</taxon>
        <taxon>Chromadorea</taxon>
        <taxon>Rhabditida</taxon>
        <taxon>Tylenchina</taxon>
        <taxon>Panagrolaimomorpha</taxon>
        <taxon>Strongyloidoidea</taxon>
        <taxon>Steinernematidae</taxon>
        <taxon>Steinernema</taxon>
    </lineage>
</organism>
<keyword evidence="1" id="KW-0732">Signal</keyword>
<accession>A0A1I7YMW3</accession>
<proteinExistence type="predicted"/>
<feature type="signal peptide" evidence="1">
    <location>
        <begin position="1"/>
        <end position="21"/>
    </location>
</feature>
<dbReference type="WBParaSite" id="L893_g17912.t1">
    <property type="protein sequence ID" value="L893_g17912.t1"/>
    <property type="gene ID" value="L893_g17912"/>
</dbReference>
<evidence type="ECO:0000313" key="3">
    <source>
        <dbReference type="WBParaSite" id="L893_g17912.t1"/>
    </source>
</evidence>
<protein>
    <submittedName>
        <fullName evidence="3">DUF2059 domain-containing protein</fullName>
    </submittedName>
</protein>
<name>A0A1I7YMW3_9BILA</name>
<reference evidence="3" key="1">
    <citation type="submission" date="2016-11" db="UniProtKB">
        <authorList>
            <consortium name="WormBaseParasite"/>
        </authorList>
    </citation>
    <scope>IDENTIFICATION</scope>
</reference>
<evidence type="ECO:0000313" key="2">
    <source>
        <dbReference type="Proteomes" id="UP000095287"/>
    </source>
</evidence>
<dbReference type="AlphaFoldDB" id="A0A1I7YMW3"/>
<evidence type="ECO:0000256" key="1">
    <source>
        <dbReference type="SAM" id="SignalP"/>
    </source>
</evidence>
<keyword evidence="2" id="KW-1185">Reference proteome</keyword>